<dbReference type="InterPro" id="IPR000873">
    <property type="entry name" value="AMP-dep_synth/lig_dom"/>
</dbReference>
<dbReference type="InterPro" id="IPR025110">
    <property type="entry name" value="AMP-bd_C"/>
</dbReference>
<evidence type="ECO:0000256" key="3">
    <source>
        <dbReference type="ARBA" id="ARBA00022450"/>
    </source>
</evidence>
<dbReference type="InterPro" id="IPR010071">
    <property type="entry name" value="AA_adenyl_dom"/>
</dbReference>
<proteinExistence type="inferred from homology"/>
<dbReference type="CDD" id="cd19531">
    <property type="entry name" value="LCL_NRPS-like"/>
    <property type="match status" value="1"/>
</dbReference>
<dbReference type="GO" id="GO:0031177">
    <property type="term" value="F:phosphopantetheine binding"/>
    <property type="evidence" value="ECO:0007669"/>
    <property type="project" value="InterPro"/>
</dbReference>
<comment type="cofactor">
    <cofactor evidence="1">
        <name>pantetheine 4'-phosphate</name>
        <dbReference type="ChEBI" id="CHEBI:47942"/>
    </cofactor>
</comment>
<evidence type="ECO:0000256" key="4">
    <source>
        <dbReference type="ARBA" id="ARBA00022553"/>
    </source>
</evidence>
<sequence length="2819" mass="305068">MTTSEIEAGRAELLRRRLEQGRSAKRAVIPRADRSGDLPLSYGQQQMWFLGRLDPGSAEYLIPVALRIKGALDVDALRAAWAGIVSRHEVLRTRYALVDDKAVQVVDEPGVIDLPVHDVDGNPVAVLDHVDRAARTGFDLEREWPVRAELIRVADDSHVFVAVFHHIAWDAWSFGVFADELREGYGAAVEKLPPAVAPPAVQFADYASWERERSEVAHRRHLDYWGKQLVDLEPLDLPTDRQRPAARDWRGAVHGQSVPEATAQGVRELAKRYGVTEFVVLLSAFQALLSRYTGRTDVAVGTMVSGRTRPELQRLIGYGINSLVVRTRWTPATTFAELLGDTRTAVYEAFDHQEVPFARLVDELQPQRDMSRTPLFQVAFTLHEAQDDLFALPGLEVSPLDLPSQVSRFDLTALVKQSRDGALRLELEYATALFDRTTVERLAGHYLGLLDAVIAASESRVSELEFVDAAERDLLVRSEVDLSFTVDQGVHALFAARAAAAPTSPAVVFGDEVLSYGELNARANRLARHLVSVGVTPGSLVGICLPRSADVLVSILGVLKAGAAYLPLDPAVPVDRLRFMVEDAGTTVVITDAATRDVVAEFSEGTRVVHGDPAIAAHEESDVDLGTGADDPIYVIYTSGSTGRPKGVCLTHRNVARLLYAGHRHYAFSPDDVWPLFHSYAFDVSVWEMWGALLYGGKLVVVPQSVTRSPEDFLDLLLEHDVTVLNQTPSAFKGLVNLAEADDPRLDALRLRAVVFAGEKLEMGELRPWVDRFGTAGPKLLNMYGITETTVHTTYYEVTAADVADGWRNPVGVPLADLRVHLYDPNGNLVPVGVPGEIHVGGPGVASGYLNRPALTAERFVPDPFVAGQRLYRSGDLARRNPDGSLEFLGRIDDQVKVRGFRIELGEIEAVLTSSPGVLDGAVLLREDVPGDRRIVGYVVPEAGAQPSPREVREFIGARLPEYMVPAAIVVLERLPLTNNGKLDKRALPAPTDDALAKAAYLPPEGPTQERIASLFGDLLNIDRVGAGDSFFDLGGNSMTAVALVGRLRAAGVDVAVRDVFENRSVAALSALVDTREERVFDRRVQPFELISDTDRARLPEGVVDAYPLSKIQTGMVVEMLTSGERAAYHNATSFRVRDDAPFDADALREAARVISSRHQVLRTSIDIDGYSVPMQIVHEDAAMGVEHFDVRGLDDEGVDAAVREFVAHERANPFDLAEKSLVRIGAHEADGNVWWFTITECHAVIEGWTHHTLLMDVLDCYRQIRDTGAPAAVEVPDLRYADFIAAELASLDSPDDRAYWGSVVDTYPRFAVPTGWGDPSVEPHTVTHAVPFVDLEPKLRDLAASAGASLKSVVLAAHFTVLSRLTEQESFLSGLVLHGRPEVLGAERVYGMFLNSLPFHHDRTARTWRDLVGAVFAQEAEVWPHRRFPMPVIQQELGGGERLLDVRFSFHDFTMVDRELVDYAASIDDSPTEFPLAVLARLGHVFLMANSAHFDRANVERIGALYREVFTAMAADPQGDPRVVPLPEAERRSVLAQPDVVVEGFAGSVLDGFEAQAARTPDAVAITYKGESTTYAELDRAANRLAHHLRDQGVGTESVVAVLVDRGPALMTALLATWKAGGAYVPLDPSYPVERVEAVVTDSGAVVAVTESKHTVPGVPTVLLDREAFADRPDTKPDVAVDEENLAYVIFTSGSTGRPKGVQISHRGLANHVRWAADELAGEGGAPVFSSVAFDLVVPNLYAPLVTGHRVAFLPQDLDLADLGALLLEAGPFGFIKLTPGHLDVIASQVPAGTHLADVLVVAGEPLTRTTVRRWQELSPDCRLINEYGPTEASVGTSIHPIHGTPTVDVLPIGKPLPGLTMYVLDARMHPVPIGVVGELYVGGTGVARGYAGQPAMTAERFLPNPFGPGRLYKSGDRVRRAADGTVEFLGRVDDQVKIRGYRVEPGEVRNVLLDHPSVSDAAVIADGTGNDVRLLGYVVSDVDGEELRRFCATRVPEYMVPAAVVRLTAIPLNANGKIDRRALPSVEEAAAEVRSSEPRTALERQIAEVWCKVLERSSVGVHDDFFAVGGHSIRAVAVVGALRAAGVEVGVQEVFRNRTIAELAEAISGVPVQEDAPRTPLETQIAEVWCRVLDLPSVGVHDDFFAVGGHSIRAVAVVGALRAAGVEVGVQDVFRHRTIAELAEAISGVPAVGGPRTPLEAQIAEVWRKVLDLPSVGIHDDFFAVGGHSIRAVAVVGALRAAGVEVGVQDVFRNRTIAELAEAISGAPAVGGPRTALETQIAEVWRKVLELPSVGVHDDFFAVGGHSIRAVAVVGALRAAGITVGVQDVFRHRTIAELAEAISGESAETVPGERLVEPFALLSAEDRAALPGGLADAYPLSRVQLGMVVEMLSDPTVNRYHNCQSFRVNDTTPFDVDALRRAAAKLVARHEVLRSAIHLEDYSTPLQLVHEHAELSVSARDLRDLDQAGKENAMREFVAHERATLFDLRTAPLERITVHVDGDDGWWLSVTVCHAITEGWSQRLVVGELLALYRAERDGGDAGLPALPAVRYADFIAAEQKSLASEETAEYWTSVVTGLPKFTLPEAWAGAPGASYILPVAFADLRTDLERLGAAAGAPFKSVLLGAHLAVLSRLGADGGFHSGLVSDSRPAVEGVERVPGMYLNTVPIAFEGRATTWRELVSGVFETETALWPHRTLPMPAIAALAGPGRLLDVMFSYRDFDAAETDLDGQSGQGGIGVGEGAGEGANEFPLAVSTVPGHLALTVDPSYVAPEHGRWLADLYRRVLEAMAADPDGDATAELAADDVPDWNDTAVEW</sequence>
<dbReference type="InterPro" id="IPR023213">
    <property type="entry name" value="CAT-like_dom_sf"/>
</dbReference>
<dbReference type="InterPro" id="IPR001242">
    <property type="entry name" value="Condensation_dom"/>
</dbReference>
<evidence type="ECO:0000313" key="7">
    <source>
        <dbReference type="Proteomes" id="UP000542674"/>
    </source>
</evidence>
<accession>A0A7W7T644</accession>
<dbReference type="Gene3D" id="3.30.559.30">
    <property type="entry name" value="Nonribosomal peptide synthetase, condensation domain"/>
    <property type="match status" value="3"/>
</dbReference>
<feature type="domain" description="Carrier" evidence="5">
    <location>
        <begin position="2274"/>
        <end position="2348"/>
    </location>
</feature>
<dbReference type="GO" id="GO:0043041">
    <property type="term" value="P:amino acid activation for nonribosomal peptide biosynthetic process"/>
    <property type="evidence" value="ECO:0007669"/>
    <property type="project" value="TreeGrafter"/>
</dbReference>
<comment type="similarity">
    <text evidence="2">Belongs to the ATP-dependent AMP-binding enzyme family.</text>
</comment>
<dbReference type="PROSITE" id="PS00455">
    <property type="entry name" value="AMP_BINDING"/>
    <property type="match status" value="2"/>
</dbReference>
<keyword evidence="4" id="KW-0597">Phosphoprotein</keyword>
<dbReference type="PROSITE" id="PS50075">
    <property type="entry name" value="CARRIER"/>
    <property type="match status" value="5"/>
</dbReference>
<dbReference type="FunFam" id="3.40.50.12780:FF:000012">
    <property type="entry name" value="Non-ribosomal peptide synthetase"/>
    <property type="match status" value="1"/>
</dbReference>
<reference evidence="6 7" key="1">
    <citation type="submission" date="2020-08" db="EMBL/GenBank/DDBJ databases">
        <title>Sequencing the genomes of 1000 actinobacteria strains.</title>
        <authorList>
            <person name="Klenk H.-P."/>
        </authorList>
    </citation>
    <scope>NUCLEOTIDE SEQUENCE [LARGE SCALE GENOMIC DNA]</scope>
    <source>
        <strain evidence="6 7">DSM 45084</strain>
    </source>
</reference>
<dbReference type="GO" id="GO:0003824">
    <property type="term" value="F:catalytic activity"/>
    <property type="evidence" value="ECO:0007669"/>
    <property type="project" value="InterPro"/>
</dbReference>
<feature type="domain" description="Carrier" evidence="5">
    <location>
        <begin position="2118"/>
        <end position="2192"/>
    </location>
</feature>
<dbReference type="InterPro" id="IPR009081">
    <property type="entry name" value="PP-bd_ACP"/>
</dbReference>
<name>A0A7W7T644_9PSEU</name>
<comment type="caution">
    <text evidence="6">The sequence shown here is derived from an EMBL/GenBank/DDBJ whole genome shotgun (WGS) entry which is preliminary data.</text>
</comment>
<dbReference type="CDD" id="cd05930">
    <property type="entry name" value="A_NRPS"/>
    <property type="match status" value="1"/>
</dbReference>
<dbReference type="Gene3D" id="2.30.38.10">
    <property type="entry name" value="Luciferase, Domain 3"/>
    <property type="match status" value="1"/>
</dbReference>
<dbReference type="InterPro" id="IPR006162">
    <property type="entry name" value="Ppantetheine_attach_site"/>
</dbReference>
<gene>
    <name evidence="6" type="ORF">F4559_004642</name>
</gene>
<dbReference type="InterPro" id="IPR042099">
    <property type="entry name" value="ANL_N_sf"/>
</dbReference>
<dbReference type="CDD" id="cd17643">
    <property type="entry name" value="A_NRPS_Cytc1-like"/>
    <property type="match status" value="1"/>
</dbReference>
<dbReference type="SUPFAM" id="SSF52777">
    <property type="entry name" value="CoA-dependent acyltransferases"/>
    <property type="match status" value="6"/>
</dbReference>
<dbReference type="Gene3D" id="3.40.50.12780">
    <property type="entry name" value="N-terminal domain of ligase-like"/>
    <property type="match status" value="1"/>
</dbReference>
<dbReference type="GO" id="GO:0005737">
    <property type="term" value="C:cytoplasm"/>
    <property type="evidence" value="ECO:0007669"/>
    <property type="project" value="TreeGrafter"/>
</dbReference>
<dbReference type="Proteomes" id="UP000542674">
    <property type="component" value="Unassembled WGS sequence"/>
</dbReference>
<dbReference type="NCBIfam" id="TIGR01733">
    <property type="entry name" value="AA-adenyl-dom"/>
    <property type="match status" value="2"/>
</dbReference>
<dbReference type="Gene3D" id="3.30.300.30">
    <property type="match status" value="2"/>
</dbReference>
<dbReference type="Pfam" id="PF00550">
    <property type="entry name" value="PP-binding"/>
    <property type="match status" value="5"/>
</dbReference>
<dbReference type="EMBL" id="JACHJS010000001">
    <property type="protein sequence ID" value="MBB4967283.1"/>
    <property type="molecule type" value="Genomic_DNA"/>
</dbReference>
<keyword evidence="3" id="KW-0596">Phosphopantetheine</keyword>
<dbReference type="Gene3D" id="3.40.50.980">
    <property type="match status" value="2"/>
</dbReference>
<keyword evidence="7" id="KW-1185">Reference proteome</keyword>
<dbReference type="PANTHER" id="PTHR45527:SF1">
    <property type="entry name" value="FATTY ACID SYNTHASE"/>
    <property type="match status" value="1"/>
</dbReference>
<dbReference type="PANTHER" id="PTHR45527">
    <property type="entry name" value="NONRIBOSOMAL PEPTIDE SYNTHETASE"/>
    <property type="match status" value="1"/>
</dbReference>
<evidence type="ECO:0000256" key="2">
    <source>
        <dbReference type="ARBA" id="ARBA00006432"/>
    </source>
</evidence>
<dbReference type="SMART" id="SM00823">
    <property type="entry name" value="PKS_PP"/>
    <property type="match status" value="5"/>
</dbReference>
<protein>
    <submittedName>
        <fullName evidence="6">Amino acid adenylation domain-containing protein</fullName>
    </submittedName>
</protein>
<dbReference type="Pfam" id="PF13193">
    <property type="entry name" value="AMP-binding_C"/>
    <property type="match status" value="2"/>
</dbReference>
<dbReference type="InterPro" id="IPR020806">
    <property type="entry name" value="PKS_PP-bd"/>
</dbReference>
<dbReference type="Gene3D" id="1.10.1200.10">
    <property type="entry name" value="ACP-like"/>
    <property type="match status" value="3"/>
</dbReference>
<dbReference type="InterPro" id="IPR020845">
    <property type="entry name" value="AMP-binding_CS"/>
</dbReference>
<dbReference type="GO" id="GO:0044550">
    <property type="term" value="P:secondary metabolite biosynthetic process"/>
    <property type="evidence" value="ECO:0007669"/>
    <property type="project" value="UniProtKB-ARBA"/>
</dbReference>
<dbReference type="InterPro" id="IPR029058">
    <property type="entry name" value="AB_hydrolase_fold"/>
</dbReference>
<dbReference type="SUPFAM" id="SSF47336">
    <property type="entry name" value="ACP-like"/>
    <property type="match status" value="5"/>
</dbReference>
<feature type="domain" description="Carrier" evidence="5">
    <location>
        <begin position="2039"/>
        <end position="2113"/>
    </location>
</feature>
<dbReference type="Gene3D" id="3.40.50.1820">
    <property type="entry name" value="alpha/beta hydrolase"/>
    <property type="match status" value="2"/>
</dbReference>
<dbReference type="Pfam" id="PF00501">
    <property type="entry name" value="AMP-binding"/>
    <property type="match status" value="2"/>
</dbReference>
<dbReference type="GO" id="GO:0008610">
    <property type="term" value="P:lipid biosynthetic process"/>
    <property type="evidence" value="ECO:0007669"/>
    <property type="project" value="UniProtKB-ARBA"/>
</dbReference>
<organism evidence="6 7">
    <name type="scientific">Saccharothrix violaceirubra</name>
    <dbReference type="NCBI Taxonomy" id="413306"/>
    <lineage>
        <taxon>Bacteria</taxon>
        <taxon>Bacillati</taxon>
        <taxon>Actinomycetota</taxon>
        <taxon>Actinomycetes</taxon>
        <taxon>Pseudonocardiales</taxon>
        <taxon>Pseudonocardiaceae</taxon>
        <taxon>Saccharothrix</taxon>
    </lineage>
</organism>
<dbReference type="NCBIfam" id="NF003417">
    <property type="entry name" value="PRK04813.1"/>
    <property type="match status" value="2"/>
</dbReference>
<dbReference type="Pfam" id="PF00668">
    <property type="entry name" value="Condensation"/>
    <property type="match status" value="3"/>
</dbReference>
<dbReference type="FunFam" id="3.40.50.980:FF:000002">
    <property type="entry name" value="Enterobactin synthetase component F"/>
    <property type="match status" value="1"/>
</dbReference>
<dbReference type="InterPro" id="IPR045851">
    <property type="entry name" value="AMP-bd_C_sf"/>
</dbReference>
<dbReference type="SUPFAM" id="SSF56801">
    <property type="entry name" value="Acetyl-CoA synthetase-like"/>
    <property type="match status" value="2"/>
</dbReference>
<evidence type="ECO:0000313" key="6">
    <source>
        <dbReference type="EMBL" id="MBB4967283.1"/>
    </source>
</evidence>
<dbReference type="PROSITE" id="PS00012">
    <property type="entry name" value="PHOSPHOPANTETHEINE"/>
    <property type="match status" value="5"/>
</dbReference>
<dbReference type="InterPro" id="IPR036736">
    <property type="entry name" value="ACP-like_sf"/>
</dbReference>
<feature type="domain" description="Carrier" evidence="5">
    <location>
        <begin position="2196"/>
        <end position="2270"/>
    </location>
</feature>
<dbReference type="FunFam" id="1.10.1200.10:FF:000005">
    <property type="entry name" value="Nonribosomal peptide synthetase 1"/>
    <property type="match status" value="4"/>
</dbReference>
<evidence type="ECO:0000259" key="5">
    <source>
        <dbReference type="PROSITE" id="PS50075"/>
    </source>
</evidence>
<dbReference type="FunFam" id="3.40.50.980:FF:000001">
    <property type="entry name" value="Non-ribosomal peptide synthetase"/>
    <property type="match status" value="2"/>
</dbReference>
<dbReference type="RefSeq" id="WP_184671858.1">
    <property type="nucleotide sequence ID" value="NZ_BAABAI010000009.1"/>
</dbReference>
<feature type="domain" description="Carrier" evidence="5">
    <location>
        <begin position="1003"/>
        <end position="1077"/>
    </location>
</feature>
<dbReference type="Gene3D" id="3.30.559.10">
    <property type="entry name" value="Chloramphenicol acetyltransferase-like domain"/>
    <property type="match status" value="3"/>
</dbReference>
<evidence type="ECO:0000256" key="1">
    <source>
        <dbReference type="ARBA" id="ARBA00001957"/>
    </source>
</evidence>
<dbReference type="FunFam" id="3.30.300.30:FF:000010">
    <property type="entry name" value="Enterobactin synthetase component F"/>
    <property type="match status" value="1"/>
</dbReference>